<dbReference type="GeneID" id="27687369"/>
<dbReference type="STRING" id="645134.A0A0L0HH28"/>
<evidence type="ECO:0000313" key="2">
    <source>
        <dbReference type="EMBL" id="KND00771.1"/>
    </source>
</evidence>
<feature type="region of interest" description="Disordered" evidence="1">
    <location>
        <begin position="1"/>
        <end position="49"/>
    </location>
</feature>
<proteinExistence type="predicted"/>
<dbReference type="AlphaFoldDB" id="A0A0L0HH28"/>
<dbReference type="OMA" id="YIQMNLA"/>
<dbReference type="RefSeq" id="XP_016608810.1">
    <property type="nucleotide sequence ID" value="XM_016752133.1"/>
</dbReference>
<dbReference type="GO" id="GO:0000492">
    <property type="term" value="P:box C/D snoRNP assembly"/>
    <property type="evidence" value="ECO:0007669"/>
    <property type="project" value="InterPro"/>
</dbReference>
<evidence type="ECO:0000313" key="3">
    <source>
        <dbReference type="Proteomes" id="UP000053201"/>
    </source>
</evidence>
<protein>
    <submittedName>
        <fullName evidence="2">Uncharacterized protein</fullName>
    </submittedName>
</protein>
<evidence type="ECO:0000256" key="1">
    <source>
        <dbReference type="SAM" id="MobiDB-lite"/>
    </source>
</evidence>
<keyword evidence="3" id="KW-1185">Reference proteome</keyword>
<dbReference type="GO" id="GO:0062064">
    <property type="term" value="F:box C/D methylation guide snoRNP complex binding"/>
    <property type="evidence" value="ECO:0007669"/>
    <property type="project" value="TreeGrafter"/>
</dbReference>
<dbReference type="PANTHER" id="PTHR28674:SF1">
    <property type="entry name" value="NOP PROTEIN CHAPERONE 1"/>
    <property type="match status" value="1"/>
</dbReference>
<dbReference type="PANTHER" id="PTHR28674">
    <property type="entry name" value="SIMILAR TO DNA SEGMENT, CHR 10, WAYNE STATE UNIVERSITY 102,-EXPRESSED"/>
    <property type="match status" value="1"/>
</dbReference>
<reference evidence="2 3" key="1">
    <citation type="submission" date="2009-08" db="EMBL/GenBank/DDBJ databases">
        <title>The Genome Sequence of Spizellomyces punctatus strain DAOM BR117.</title>
        <authorList>
            <consortium name="The Broad Institute Genome Sequencing Platform"/>
            <person name="Russ C."/>
            <person name="Cuomo C."/>
            <person name="Shea T."/>
            <person name="Young S.K."/>
            <person name="Zeng Q."/>
            <person name="Koehrsen M."/>
            <person name="Haas B."/>
            <person name="Borodovsky M."/>
            <person name="Guigo R."/>
            <person name="Alvarado L."/>
            <person name="Berlin A."/>
            <person name="Bochicchio J."/>
            <person name="Borenstein D."/>
            <person name="Chapman S."/>
            <person name="Chen Z."/>
            <person name="Engels R."/>
            <person name="Freedman E."/>
            <person name="Gellesch M."/>
            <person name="Goldberg J."/>
            <person name="Griggs A."/>
            <person name="Gujja S."/>
            <person name="Heiman D."/>
            <person name="Hepburn T."/>
            <person name="Howarth C."/>
            <person name="Jen D."/>
            <person name="Larson L."/>
            <person name="Lewis B."/>
            <person name="Mehta T."/>
            <person name="Park D."/>
            <person name="Pearson M."/>
            <person name="Roberts A."/>
            <person name="Saif S."/>
            <person name="Shenoy N."/>
            <person name="Sisk P."/>
            <person name="Stolte C."/>
            <person name="Sykes S."/>
            <person name="Thomson T."/>
            <person name="Walk T."/>
            <person name="White J."/>
            <person name="Yandava C."/>
            <person name="Burger G."/>
            <person name="Gray M.W."/>
            <person name="Holland P.W.H."/>
            <person name="King N."/>
            <person name="Lang F.B.F."/>
            <person name="Roger A.J."/>
            <person name="Ruiz-Trillo I."/>
            <person name="Lander E."/>
            <person name="Nusbaum C."/>
        </authorList>
    </citation>
    <scope>NUCLEOTIDE SEQUENCE [LARGE SCALE GENOMIC DNA]</scope>
    <source>
        <strain evidence="2 3">DAOM BR117</strain>
    </source>
</reference>
<dbReference type="VEuPathDB" id="FungiDB:SPPG_03884"/>
<dbReference type="Proteomes" id="UP000053201">
    <property type="component" value="Unassembled WGS sequence"/>
</dbReference>
<dbReference type="InterPro" id="IPR027921">
    <property type="entry name" value="NOPCHAP1"/>
</dbReference>
<name>A0A0L0HH28_SPIPD</name>
<gene>
    <name evidence="2" type="ORF">SPPG_03884</name>
</gene>
<dbReference type="OrthoDB" id="1112980at2759"/>
<accession>A0A0L0HH28</accession>
<dbReference type="EMBL" id="KQ257455">
    <property type="protein sequence ID" value="KND00771.1"/>
    <property type="molecule type" value="Genomic_DNA"/>
</dbReference>
<dbReference type="Pfam" id="PF15370">
    <property type="entry name" value="NOPCHAP1"/>
    <property type="match status" value="1"/>
</dbReference>
<organism evidence="2 3">
    <name type="scientific">Spizellomyces punctatus (strain DAOM BR117)</name>
    <dbReference type="NCBI Taxonomy" id="645134"/>
    <lineage>
        <taxon>Eukaryota</taxon>
        <taxon>Fungi</taxon>
        <taxon>Fungi incertae sedis</taxon>
        <taxon>Chytridiomycota</taxon>
        <taxon>Chytridiomycota incertae sedis</taxon>
        <taxon>Chytridiomycetes</taxon>
        <taxon>Spizellomycetales</taxon>
        <taxon>Spizellomycetaceae</taxon>
        <taxon>Spizellomyces</taxon>
    </lineage>
</organism>
<sequence>MSKKPPPTSASPANTSNFLDVPDIPPSHIPQSFLIDSNPSAERPRTFKPPVPSALLSKVAAFLPQIDAANSQLLQTIQQDSEKQKQVDIENVDDDGQYIQMDLGVGVFDTHPQTSVPNEKDIIITGRPTVDEDEKPLIEVIQRTEQSESESESAGSDDDDNSQDDSNDDSNEDSELENARG</sequence>
<feature type="region of interest" description="Disordered" evidence="1">
    <location>
        <begin position="125"/>
        <end position="181"/>
    </location>
</feature>
<dbReference type="InParanoid" id="A0A0L0HH28"/>
<feature type="compositionally biased region" description="Acidic residues" evidence="1">
    <location>
        <begin position="147"/>
        <end position="181"/>
    </location>
</feature>